<evidence type="ECO:0000313" key="8">
    <source>
        <dbReference type="Proteomes" id="UP000256690"/>
    </source>
</evidence>
<dbReference type="OrthoDB" id="8117402at2759"/>
<dbReference type="PANTHER" id="PTHR24379:SF121">
    <property type="entry name" value="C2H2-TYPE DOMAIN-CONTAINING PROTEIN"/>
    <property type="match status" value="1"/>
</dbReference>
<protein>
    <recommendedName>
        <fullName evidence="6">C2H2-type domain-containing protein</fullName>
    </recommendedName>
</protein>
<dbReference type="PROSITE" id="PS00028">
    <property type="entry name" value="ZINC_FINGER_C2H2_1"/>
    <property type="match status" value="1"/>
</dbReference>
<feature type="domain" description="C2H2-type" evidence="6">
    <location>
        <begin position="74"/>
        <end position="95"/>
    </location>
</feature>
<keyword evidence="1" id="KW-0479">Metal-binding</keyword>
<dbReference type="STRING" id="1810919.A0A3D8RYY5"/>
<dbReference type="Pfam" id="PF24666">
    <property type="entry name" value="zf-C2H2_fungi_2"/>
    <property type="match status" value="1"/>
</dbReference>
<dbReference type="InterPro" id="IPR013087">
    <property type="entry name" value="Znf_C2H2_type"/>
</dbReference>
<dbReference type="Proteomes" id="UP000256690">
    <property type="component" value="Unassembled WGS sequence"/>
</dbReference>
<evidence type="ECO:0000256" key="1">
    <source>
        <dbReference type="ARBA" id="ARBA00022723"/>
    </source>
</evidence>
<reference evidence="7 8" key="1">
    <citation type="journal article" date="2018" name="IMA Fungus">
        <title>IMA Genome-F 9: Draft genome sequence of Annulohypoxylon stygium, Aspergillus mulundensis, Berkeleyomyces basicola (syn. Thielaviopsis basicola), Ceratocystis smalleyi, two Cercospora beticola strains, Coleophoma cylindrospora, Fusarium fracticaudum, Phialophora cf. hyalina, and Morchella septimelata.</title>
        <authorList>
            <person name="Wingfield B.D."/>
            <person name="Bills G.F."/>
            <person name="Dong Y."/>
            <person name="Huang W."/>
            <person name="Nel W.J."/>
            <person name="Swalarsk-Parry B.S."/>
            <person name="Vaghefi N."/>
            <person name="Wilken P.M."/>
            <person name="An Z."/>
            <person name="de Beer Z.W."/>
            <person name="De Vos L."/>
            <person name="Chen L."/>
            <person name="Duong T.A."/>
            <person name="Gao Y."/>
            <person name="Hammerbacher A."/>
            <person name="Kikkert J.R."/>
            <person name="Li Y."/>
            <person name="Li H."/>
            <person name="Li K."/>
            <person name="Li Q."/>
            <person name="Liu X."/>
            <person name="Ma X."/>
            <person name="Naidoo K."/>
            <person name="Pethybridge S.J."/>
            <person name="Sun J."/>
            <person name="Steenkamp E.T."/>
            <person name="van der Nest M.A."/>
            <person name="van Wyk S."/>
            <person name="Wingfield M.J."/>
            <person name="Xiong C."/>
            <person name="Yue Q."/>
            <person name="Zhang X."/>
        </authorList>
    </citation>
    <scope>NUCLEOTIDE SEQUENCE [LARGE SCALE GENOMIC DNA]</scope>
    <source>
        <strain evidence="7 8">DSM 5745</strain>
    </source>
</reference>
<proteinExistence type="predicted"/>
<keyword evidence="3" id="KW-0863">Zinc-finger</keyword>
<evidence type="ECO:0000256" key="5">
    <source>
        <dbReference type="SAM" id="MobiDB-lite"/>
    </source>
</evidence>
<evidence type="ECO:0000313" key="7">
    <source>
        <dbReference type="EMBL" id="RDW79245.1"/>
    </source>
</evidence>
<dbReference type="AlphaFoldDB" id="A0A3D8RYY5"/>
<evidence type="ECO:0000256" key="2">
    <source>
        <dbReference type="ARBA" id="ARBA00022737"/>
    </source>
</evidence>
<keyword evidence="4" id="KW-0862">Zinc</keyword>
<dbReference type="GO" id="GO:0008270">
    <property type="term" value="F:zinc ion binding"/>
    <property type="evidence" value="ECO:0007669"/>
    <property type="project" value="UniProtKB-KW"/>
</dbReference>
<dbReference type="GeneID" id="38116467"/>
<dbReference type="RefSeq" id="XP_026603945.1">
    <property type="nucleotide sequence ID" value="XM_026748113.1"/>
</dbReference>
<evidence type="ECO:0000256" key="4">
    <source>
        <dbReference type="ARBA" id="ARBA00022833"/>
    </source>
</evidence>
<sequence length="438" mass="48409">MATPAKHKPSVEPPPPRIKCSYAGCNFFFQTDKDMKKHKATFPEHDYCNKCDIDFETEEHLLIHKIKSKKHIVCPICNIDFGSEGGRDRHIRQFHRTTQNLTCNGCTDTFRSAAGLMRHIENGECHEIPANRLLAEQQKKLLRKEVFEFSAPPVTPSLVDADEDEDGGVQLHMNRSEMNREAMANQPGNLMDQNNNDDNLIDRHWPKLGLGKTGLEDAMGELMNFSTASAQSGNKENERNKENVGWSDRGHDHVFPGSASALGSASESAAGTASLIEGETLSGTGTGTGTGSTLGPPAPFRASNMGMLLSQIYQDWNPNNYLDELTGEYVCACGKRCGTKDGFEKHVLAKSKGSRRMLCPGCFKTFKSTAAIIAHWESPSLKCNLSEENLYAQIMDEVSGGMIQINGYNEDGTLKYEAGKLELRKTTTVGVDLEKVRW</sequence>
<keyword evidence="8" id="KW-1185">Reference proteome</keyword>
<accession>A0A3D8RYY5</accession>
<feature type="compositionally biased region" description="Basic and acidic residues" evidence="5">
    <location>
        <begin position="235"/>
        <end position="251"/>
    </location>
</feature>
<keyword evidence="2" id="KW-0677">Repeat</keyword>
<name>A0A3D8RYY5_9EURO</name>
<evidence type="ECO:0000256" key="3">
    <source>
        <dbReference type="ARBA" id="ARBA00022771"/>
    </source>
</evidence>
<dbReference type="PANTHER" id="PTHR24379">
    <property type="entry name" value="KRAB AND ZINC FINGER DOMAIN-CONTAINING"/>
    <property type="match status" value="1"/>
</dbReference>
<gene>
    <name evidence="7" type="ORF">DSM5745_06097</name>
</gene>
<feature type="region of interest" description="Disordered" evidence="5">
    <location>
        <begin position="228"/>
        <end position="251"/>
    </location>
</feature>
<dbReference type="SMART" id="SM00355">
    <property type="entry name" value="ZnF_C2H2"/>
    <property type="match status" value="4"/>
</dbReference>
<comment type="caution">
    <text evidence="7">The sequence shown here is derived from an EMBL/GenBank/DDBJ whole genome shotgun (WGS) entry which is preliminary data.</text>
</comment>
<evidence type="ECO:0000259" key="6">
    <source>
        <dbReference type="PROSITE" id="PS00028"/>
    </source>
</evidence>
<dbReference type="EMBL" id="PVWQ01000006">
    <property type="protein sequence ID" value="RDW79245.1"/>
    <property type="molecule type" value="Genomic_DNA"/>
</dbReference>
<dbReference type="Gene3D" id="3.30.160.60">
    <property type="entry name" value="Classic Zinc Finger"/>
    <property type="match status" value="1"/>
</dbReference>
<organism evidence="7 8">
    <name type="scientific">Aspergillus mulundensis</name>
    <dbReference type="NCBI Taxonomy" id="1810919"/>
    <lineage>
        <taxon>Eukaryota</taxon>
        <taxon>Fungi</taxon>
        <taxon>Dikarya</taxon>
        <taxon>Ascomycota</taxon>
        <taxon>Pezizomycotina</taxon>
        <taxon>Eurotiomycetes</taxon>
        <taxon>Eurotiomycetidae</taxon>
        <taxon>Eurotiales</taxon>
        <taxon>Aspergillaceae</taxon>
        <taxon>Aspergillus</taxon>
        <taxon>Aspergillus subgen. Nidulantes</taxon>
    </lineage>
</organism>